<name>F8B1X6_9ACTN</name>
<sequence length="258" mass="27474">MVRDTVVRGTAARGVPANGRARILSAAVALCLSVFLALTGCGTLDGAGSPAGSGGTAGGRGQVVTVGTAVATLQSIPVHPATTSPPYRRDEFGAAWSDVDGNGCDTRNDILHRDLTLVTVRRNSCTVLTGELRDPYTNRIVRFDRSRSASAVQIDHVVALADAWRTGAAFWSPDKRLAFANDPENLLAVNGPTNQDKSDDDAAQWLPPNRGYRCQYVARQIGVKARYGLWVDAAEREAMIKILSGCPDQPVLGTTQTR</sequence>
<dbReference type="Proteomes" id="UP000001549">
    <property type="component" value="Chromosome"/>
</dbReference>
<dbReference type="EMBL" id="CP002801">
    <property type="protein sequence ID" value="AEH07738.1"/>
    <property type="molecule type" value="Genomic_DNA"/>
</dbReference>
<dbReference type="InterPro" id="IPR011089">
    <property type="entry name" value="GmrSD_C"/>
</dbReference>
<evidence type="ECO:0000313" key="3">
    <source>
        <dbReference type="EMBL" id="AEH07738.1"/>
    </source>
</evidence>
<keyword evidence="1" id="KW-0812">Transmembrane</keyword>
<dbReference type="PANTHER" id="PTHR24094">
    <property type="entry name" value="SECRETED PROTEIN"/>
    <property type="match status" value="1"/>
</dbReference>
<dbReference type="STRING" id="656024.FsymDg_0165"/>
<dbReference type="HOGENOM" id="CLU_043034_1_0_11"/>
<keyword evidence="4" id="KW-1185">Reference proteome</keyword>
<dbReference type="PANTHER" id="PTHR24094:SF15">
    <property type="entry name" value="AMP-DEPENDENT SYNTHETASE_LIGASE DOMAIN-CONTAINING PROTEIN-RELATED"/>
    <property type="match status" value="1"/>
</dbReference>
<dbReference type="KEGG" id="fsy:FsymDg_0165"/>
<reference evidence="3 4" key="1">
    <citation type="submission" date="2011-05" db="EMBL/GenBank/DDBJ databases">
        <title>Complete sequence of chromosome of Frankia symbiont of Datisca glomerata.</title>
        <authorList>
            <consortium name="US DOE Joint Genome Institute"/>
            <person name="Lucas S."/>
            <person name="Han J."/>
            <person name="Lapidus A."/>
            <person name="Cheng J.-F."/>
            <person name="Goodwin L."/>
            <person name="Pitluck S."/>
            <person name="Peters L."/>
            <person name="Mikhailova N."/>
            <person name="Chertkov O."/>
            <person name="Teshima H."/>
            <person name="Han C."/>
            <person name="Tapia R."/>
            <person name="Land M."/>
            <person name="Hauser L."/>
            <person name="Kyrpides N."/>
            <person name="Ivanova N."/>
            <person name="Pagani I."/>
            <person name="Berry A."/>
            <person name="Pawlowski K."/>
            <person name="Persson T."/>
            <person name="Vanden Heuvel B."/>
            <person name="Benson D."/>
            <person name="Woyke T."/>
        </authorList>
    </citation>
    <scope>NUCLEOTIDE SEQUENCE [LARGE SCALE GENOMIC DNA]</scope>
    <source>
        <strain evidence="4">4085684</strain>
    </source>
</reference>
<keyword evidence="1" id="KW-0472">Membrane</keyword>
<gene>
    <name evidence="3" type="ordered locus">FsymDg_0165</name>
</gene>
<dbReference type="AlphaFoldDB" id="F8B1X6"/>
<feature type="domain" description="GmrSD restriction endonucleases C-terminal" evidence="2">
    <location>
        <begin position="105"/>
        <end position="242"/>
    </location>
</feature>
<dbReference type="RefSeq" id="WP_013871734.1">
    <property type="nucleotide sequence ID" value="NC_015656.1"/>
</dbReference>
<dbReference type="Pfam" id="PF07510">
    <property type="entry name" value="GmrSD_C"/>
    <property type="match status" value="1"/>
</dbReference>
<organism evidence="3 4">
    <name type="scientific">Candidatus Protofrankia datiscae</name>
    <dbReference type="NCBI Taxonomy" id="2716812"/>
    <lineage>
        <taxon>Bacteria</taxon>
        <taxon>Bacillati</taxon>
        <taxon>Actinomycetota</taxon>
        <taxon>Actinomycetes</taxon>
        <taxon>Frankiales</taxon>
        <taxon>Frankiaceae</taxon>
        <taxon>Protofrankia</taxon>
    </lineage>
</organism>
<evidence type="ECO:0000259" key="2">
    <source>
        <dbReference type="Pfam" id="PF07510"/>
    </source>
</evidence>
<protein>
    <recommendedName>
        <fullName evidence="2">GmrSD restriction endonucleases C-terminal domain-containing protein</fullName>
    </recommendedName>
</protein>
<feature type="transmembrane region" description="Helical" evidence="1">
    <location>
        <begin position="21"/>
        <end position="40"/>
    </location>
</feature>
<accession>F8B1X6</accession>
<evidence type="ECO:0000313" key="4">
    <source>
        <dbReference type="Proteomes" id="UP000001549"/>
    </source>
</evidence>
<dbReference type="eggNOG" id="COG2356">
    <property type="taxonomic scope" value="Bacteria"/>
</dbReference>
<proteinExistence type="predicted"/>
<evidence type="ECO:0000256" key="1">
    <source>
        <dbReference type="SAM" id="Phobius"/>
    </source>
</evidence>
<keyword evidence="1" id="KW-1133">Transmembrane helix</keyword>